<protein>
    <submittedName>
        <fullName evidence="2">Uncharacterized protein</fullName>
    </submittedName>
</protein>
<name>A0A8X6U1L8_NEPPI</name>
<evidence type="ECO:0000313" key="2">
    <source>
        <dbReference type="EMBL" id="GFT69124.1"/>
    </source>
</evidence>
<evidence type="ECO:0000256" key="1">
    <source>
        <dbReference type="SAM" id="Phobius"/>
    </source>
</evidence>
<accession>A0A8X6U1L8</accession>
<feature type="non-terminal residue" evidence="2">
    <location>
        <position position="1"/>
    </location>
</feature>
<organism evidence="2 3">
    <name type="scientific">Nephila pilipes</name>
    <name type="common">Giant wood spider</name>
    <name type="synonym">Nephila maculata</name>
    <dbReference type="NCBI Taxonomy" id="299642"/>
    <lineage>
        <taxon>Eukaryota</taxon>
        <taxon>Metazoa</taxon>
        <taxon>Ecdysozoa</taxon>
        <taxon>Arthropoda</taxon>
        <taxon>Chelicerata</taxon>
        <taxon>Arachnida</taxon>
        <taxon>Araneae</taxon>
        <taxon>Araneomorphae</taxon>
        <taxon>Entelegynae</taxon>
        <taxon>Araneoidea</taxon>
        <taxon>Nephilidae</taxon>
        <taxon>Nephila</taxon>
    </lineage>
</organism>
<keyword evidence="1" id="KW-0812">Transmembrane</keyword>
<feature type="transmembrane region" description="Helical" evidence="1">
    <location>
        <begin position="6"/>
        <end position="26"/>
    </location>
</feature>
<proteinExistence type="predicted"/>
<keyword evidence="1" id="KW-0472">Membrane</keyword>
<dbReference type="EMBL" id="BMAW01116086">
    <property type="protein sequence ID" value="GFT69124.1"/>
    <property type="molecule type" value="Genomic_DNA"/>
</dbReference>
<keyword evidence="1" id="KW-1133">Transmembrane helix</keyword>
<sequence length="78" mass="8715">MRYTGHSLILFITFEAFVIYIRGAILPSIENNSSKKGYIIECNCGKNGTCILYTDGLIRCLCDPDILIIHENGAQSCR</sequence>
<reference evidence="2" key="1">
    <citation type="submission" date="2020-08" db="EMBL/GenBank/DDBJ databases">
        <title>Multicomponent nature underlies the extraordinary mechanical properties of spider dragline silk.</title>
        <authorList>
            <person name="Kono N."/>
            <person name="Nakamura H."/>
            <person name="Mori M."/>
            <person name="Yoshida Y."/>
            <person name="Ohtoshi R."/>
            <person name="Malay A.D."/>
            <person name="Moran D.A.P."/>
            <person name="Tomita M."/>
            <person name="Numata K."/>
            <person name="Arakawa K."/>
        </authorList>
    </citation>
    <scope>NUCLEOTIDE SEQUENCE</scope>
</reference>
<dbReference type="AlphaFoldDB" id="A0A8X6U1L8"/>
<comment type="caution">
    <text evidence="2">The sequence shown here is derived from an EMBL/GenBank/DDBJ whole genome shotgun (WGS) entry which is preliminary data.</text>
</comment>
<evidence type="ECO:0000313" key="3">
    <source>
        <dbReference type="Proteomes" id="UP000887013"/>
    </source>
</evidence>
<keyword evidence="3" id="KW-1185">Reference proteome</keyword>
<dbReference type="Proteomes" id="UP000887013">
    <property type="component" value="Unassembled WGS sequence"/>
</dbReference>
<gene>
    <name evidence="2" type="ORF">NPIL_520911</name>
</gene>